<dbReference type="OrthoDB" id="1707526at2"/>
<evidence type="ECO:0000313" key="2">
    <source>
        <dbReference type="EMBL" id="SHH57191.1"/>
    </source>
</evidence>
<dbReference type="InterPro" id="IPR009951">
    <property type="entry name" value="Host-nuc_inhib_Gam"/>
</dbReference>
<organism evidence="2 3">
    <name type="scientific">Sporanaerobacter acetigenes DSM 13106</name>
    <dbReference type="NCBI Taxonomy" id="1123281"/>
    <lineage>
        <taxon>Bacteria</taxon>
        <taxon>Bacillati</taxon>
        <taxon>Bacillota</taxon>
        <taxon>Tissierellia</taxon>
        <taxon>Tissierellales</taxon>
        <taxon>Sporanaerobacteraceae</taxon>
        <taxon>Sporanaerobacter</taxon>
    </lineage>
</organism>
<gene>
    <name evidence="2" type="ORF">SAMN02745180_00506</name>
</gene>
<dbReference type="RefSeq" id="WP_072743097.1">
    <property type="nucleotide sequence ID" value="NZ_FQXR01000003.1"/>
</dbReference>
<keyword evidence="1" id="KW-0175">Coiled coil</keyword>
<dbReference type="STRING" id="1123281.SAMN02745180_00506"/>
<feature type="coiled-coil region" evidence="1">
    <location>
        <begin position="49"/>
        <end position="80"/>
    </location>
</feature>
<reference evidence="2 3" key="1">
    <citation type="submission" date="2016-11" db="EMBL/GenBank/DDBJ databases">
        <authorList>
            <person name="Jaros S."/>
            <person name="Januszkiewicz K."/>
            <person name="Wedrychowicz H."/>
        </authorList>
    </citation>
    <scope>NUCLEOTIDE SEQUENCE [LARGE SCALE GENOMIC DNA]</scope>
    <source>
        <strain evidence="2 3">DSM 13106</strain>
    </source>
</reference>
<proteinExistence type="predicted"/>
<dbReference type="SUPFAM" id="SSF161266">
    <property type="entry name" value="Gam-like"/>
    <property type="match status" value="1"/>
</dbReference>
<dbReference type="GO" id="GO:0042262">
    <property type="term" value="P:DNA protection"/>
    <property type="evidence" value="ECO:0007669"/>
    <property type="project" value="InterPro"/>
</dbReference>
<accession>A0A1M5U2V1</accession>
<evidence type="ECO:0000256" key="1">
    <source>
        <dbReference type="SAM" id="Coils"/>
    </source>
</evidence>
<keyword evidence="3" id="KW-1185">Reference proteome</keyword>
<dbReference type="AlphaFoldDB" id="A0A1M5U2V1"/>
<sequence length="146" mass="17702">MENLMINMIDEVLDIQEEEKEVWKVKDDLEADWCLDKIRESKAEYNRFEMVAKAKIQQIEEALKKEREKMEQETSFFESKLREYFEADKHENMQEYIKMKKDFDWAEFKKKLDINGNHIIDKETGEIVEIEGLKLETKPEEFKVEV</sequence>
<dbReference type="EMBL" id="FQXR01000003">
    <property type="protein sequence ID" value="SHH57191.1"/>
    <property type="molecule type" value="Genomic_DNA"/>
</dbReference>
<dbReference type="GO" id="GO:0003690">
    <property type="term" value="F:double-stranded DNA binding"/>
    <property type="evidence" value="ECO:0007669"/>
    <property type="project" value="InterPro"/>
</dbReference>
<dbReference type="Proteomes" id="UP000184389">
    <property type="component" value="Unassembled WGS sequence"/>
</dbReference>
<evidence type="ECO:0000313" key="3">
    <source>
        <dbReference type="Proteomes" id="UP000184389"/>
    </source>
</evidence>
<name>A0A1M5U2V1_9FIRM</name>
<protein>
    <submittedName>
        <fullName evidence="2">Bacteriophage Mu Gam like protein</fullName>
    </submittedName>
</protein>
<dbReference type="Pfam" id="PF07352">
    <property type="entry name" value="Phage_Mu_Gam"/>
    <property type="match status" value="1"/>
</dbReference>